<evidence type="ECO:0000313" key="3">
    <source>
        <dbReference type="EMBL" id="GIJ58191.1"/>
    </source>
</evidence>
<reference evidence="3" key="1">
    <citation type="submission" date="2021-01" db="EMBL/GenBank/DDBJ databases">
        <title>Whole genome shotgun sequence of Virgisporangium aurantiacum NBRC 16421.</title>
        <authorList>
            <person name="Komaki H."/>
            <person name="Tamura T."/>
        </authorList>
    </citation>
    <scope>NUCLEOTIDE SEQUENCE</scope>
    <source>
        <strain evidence="3">NBRC 16421</strain>
    </source>
</reference>
<dbReference type="GO" id="GO:0005737">
    <property type="term" value="C:cytoplasm"/>
    <property type="evidence" value="ECO:0007669"/>
    <property type="project" value="UniProtKB-SubCell"/>
</dbReference>
<keyword evidence="1 2" id="KW-0143">Chaperone</keyword>
<evidence type="ECO:0000256" key="2">
    <source>
        <dbReference type="HAMAP-Rule" id="MF_01384"/>
    </source>
</evidence>
<evidence type="ECO:0000256" key="1">
    <source>
        <dbReference type="ARBA" id="ARBA00023186"/>
    </source>
</evidence>
<keyword evidence="4" id="KW-1185">Reference proteome</keyword>
<name>A0A8J3ZAL2_9ACTN</name>
<dbReference type="Pfam" id="PF01774">
    <property type="entry name" value="UreD"/>
    <property type="match status" value="1"/>
</dbReference>
<organism evidence="3 4">
    <name type="scientific">Virgisporangium aurantiacum</name>
    <dbReference type="NCBI Taxonomy" id="175570"/>
    <lineage>
        <taxon>Bacteria</taxon>
        <taxon>Bacillati</taxon>
        <taxon>Actinomycetota</taxon>
        <taxon>Actinomycetes</taxon>
        <taxon>Micromonosporales</taxon>
        <taxon>Micromonosporaceae</taxon>
        <taxon>Virgisporangium</taxon>
    </lineage>
</organism>
<evidence type="ECO:0000313" key="4">
    <source>
        <dbReference type="Proteomes" id="UP000612585"/>
    </source>
</evidence>
<keyword evidence="2" id="KW-0996">Nickel insertion</keyword>
<comment type="caution">
    <text evidence="3">The sequence shown here is derived from an EMBL/GenBank/DDBJ whole genome shotgun (WGS) entry which is preliminary data.</text>
</comment>
<dbReference type="RefSeq" id="WP_203998571.1">
    <property type="nucleotide sequence ID" value="NZ_BOPG01000034.1"/>
</dbReference>
<dbReference type="InterPro" id="IPR002669">
    <property type="entry name" value="UreD"/>
</dbReference>
<dbReference type="GO" id="GO:0016151">
    <property type="term" value="F:nickel cation binding"/>
    <property type="evidence" value="ECO:0007669"/>
    <property type="project" value="UniProtKB-UniRule"/>
</dbReference>
<comment type="function">
    <text evidence="2">Required for maturation of urease via the functional incorporation of the urease nickel metallocenter.</text>
</comment>
<dbReference type="AlphaFoldDB" id="A0A8J3ZAL2"/>
<comment type="similarity">
    <text evidence="2">Belongs to the UreD family.</text>
</comment>
<sequence>MRRHPGLTANAVLRADGTRLTTLHGEPPLLLRRTGTAADGATIVHLVGGAAGPLAGDRLSLTVDLDAGAAVEIRSVAATVALPGRTADWSTLTVTVRLGPGTMLRWLPEPLIAAAGCRHVGRAEIDLAPDARLLWRDELICGRHGEPPGDLRSELRVRHAGRPLLAHDLAVGPAAEGWAGPAVLGGARAAGSLLTVNLPHPENAMPLAGPGALLVTLTDDRPFATA</sequence>
<comment type="subunit">
    <text evidence="2">UreD, UreF and UreG form a complex that acts as a GTP-hydrolysis-dependent molecular chaperone, activating the urease apoprotein by helping to assemble the nickel containing metallocenter of UreC. The UreE protein probably delivers the nickel.</text>
</comment>
<dbReference type="Proteomes" id="UP000612585">
    <property type="component" value="Unassembled WGS sequence"/>
</dbReference>
<protein>
    <recommendedName>
        <fullName evidence="2">Urease accessory protein UreD</fullName>
    </recommendedName>
</protein>
<accession>A0A8J3ZAL2</accession>
<dbReference type="EMBL" id="BOPG01000034">
    <property type="protein sequence ID" value="GIJ58191.1"/>
    <property type="molecule type" value="Genomic_DNA"/>
</dbReference>
<gene>
    <name evidence="2 3" type="primary">ureD</name>
    <name evidence="3" type="ORF">Vau01_057070</name>
</gene>
<dbReference type="HAMAP" id="MF_01384">
    <property type="entry name" value="UreD"/>
    <property type="match status" value="1"/>
</dbReference>
<proteinExistence type="inferred from homology"/>
<comment type="subcellular location">
    <subcellularLocation>
        <location evidence="2">Cytoplasm</location>
    </subcellularLocation>
</comment>
<keyword evidence="2" id="KW-0963">Cytoplasm</keyword>